<comment type="caution">
    <text evidence="3">The sequence shown here is derived from an EMBL/GenBank/DDBJ whole genome shotgun (WGS) entry which is preliminary data.</text>
</comment>
<dbReference type="Pfam" id="PF07714">
    <property type="entry name" value="PK_Tyr_Ser-Thr"/>
    <property type="match status" value="1"/>
</dbReference>
<evidence type="ECO:0000259" key="2">
    <source>
        <dbReference type="PROSITE" id="PS50011"/>
    </source>
</evidence>
<dbReference type="PANTHER" id="PTHR44329">
    <property type="entry name" value="SERINE/THREONINE-PROTEIN KINASE TNNI3K-RELATED"/>
    <property type="match status" value="1"/>
</dbReference>
<dbReference type="EMBL" id="BEXD01002001">
    <property type="protein sequence ID" value="GBB96641.1"/>
    <property type="molecule type" value="Genomic_DNA"/>
</dbReference>
<evidence type="ECO:0000313" key="4">
    <source>
        <dbReference type="Proteomes" id="UP000247702"/>
    </source>
</evidence>
<proteinExistence type="predicted"/>
<feature type="domain" description="Protein kinase" evidence="2">
    <location>
        <begin position="312"/>
        <end position="581"/>
    </location>
</feature>
<name>A0A2Z6RIL6_9GLOM</name>
<dbReference type="PROSITE" id="PS50011">
    <property type="entry name" value="PROTEIN_KINASE_DOM"/>
    <property type="match status" value="1"/>
</dbReference>
<dbReference type="GO" id="GO:0004674">
    <property type="term" value="F:protein serine/threonine kinase activity"/>
    <property type="evidence" value="ECO:0007669"/>
    <property type="project" value="TreeGrafter"/>
</dbReference>
<dbReference type="InterPro" id="IPR001245">
    <property type="entry name" value="Ser-Thr/Tyr_kinase_cat_dom"/>
</dbReference>
<dbReference type="AlphaFoldDB" id="A0A2Z6RIL6"/>
<sequence length="637" mass="74025">MKSFKKIFNNPNNEDEDNSTMEKRNLWNSLNSDYQYHVSLKSDNIGDLSRLPIYINDLKKRKEIYGLCGECNKPGTGRNWCQPCNAKRFSENFGNWTSGNKDIDELIQQSQLNAVYYTKCLEWIPFENFENVTYVTRGGFSKIYSADWPEGYIHYWDIDNQRWDRFQNTKVALKSLDNSSEISTDFLNEIFNNPNNEDEDNSTMEKRNLWNSLNSDYQYHVSLKSDNIGDLSRLPIYINDLKKRKEIYGLCGECNKPGTGRNWCQPCNAKRFSENFGNWTSGNKDIDELIQQSQLNAVYYTKCLEWIPFENFENVTYVTRGGFSKIYSADWPEGYIHYWDIDNQRWDRFQNTKVALKSLDNSSEISTDFLNEIKTYVADDFSHVIPCFGITQDPSTKDYMIVLFYCESGNLRNCLNEPVAYTPKIENLLTIASGLLNIHNVGKVHKDFHSGNILFSNIFNTFISDLGMCQPANSENKSLKKGIYGVLPYMAPEILRGGRYEKSADVYSFGIVMNEYFSEETPYNDIPHDNNLAIKICEGLRPKISDDTPKLISELIVECWDAKPENRPTVKKICKKLQEWRDQAMDRNGEIYSQIKECEKIKENKKVPENIQIHPEAIYTSRLLNFENLPEPVNSNK</sequence>
<dbReference type="InterPro" id="IPR000719">
    <property type="entry name" value="Prot_kinase_dom"/>
</dbReference>
<dbReference type="GO" id="GO:0005524">
    <property type="term" value="F:ATP binding"/>
    <property type="evidence" value="ECO:0007669"/>
    <property type="project" value="InterPro"/>
</dbReference>
<gene>
    <name evidence="3" type="ORF">RclHR1_00280033</name>
</gene>
<accession>A0A2Z6RIL6</accession>
<dbReference type="Proteomes" id="UP000247702">
    <property type="component" value="Unassembled WGS sequence"/>
</dbReference>
<dbReference type="Gene3D" id="1.10.510.10">
    <property type="entry name" value="Transferase(Phosphotransferase) domain 1"/>
    <property type="match status" value="1"/>
</dbReference>
<reference evidence="3 4" key="1">
    <citation type="submission" date="2017-11" db="EMBL/GenBank/DDBJ databases">
        <title>The genome of Rhizophagus clarus HR1 reveals common genetic basis of auxotrophy among arbuscular mycorrhizal fungi.</title>
        <authorList>
            <person name="Kobayashi Y."/>
        </authorList>
    </citation>
    <scope>NUCLEOTIDE SEQUENCE [LARGE SCALE GENOMIC DNA]</scope>
    <source>
        <strain evidence="3 4">HR1</strain>
    </source>
</reference>
<keyword evidence="4" id="KW-1185">Reference proteome</keyword>
<dbReference type="InterPro" id="IPR051681">
    <property type="entry name" value="Ser/Thr_Kinases-Pseudokinases"/>
</dbReference>
<feature type="region of interest" description="Disordered" evidence="1">
    <location>
        <begin position="1"/>
        <end position="21"/>
    </location>
</feature>
<organism evidence="3 4">
    <name type="scientific">Rhizophagus clarus</name>
    <dbReference type="NCBI Taxonomy" id="94130"/>
    <lineage>
        <taxon>Eukaryota</taxon>
        <taxon>Fungi</taxon>
        <taxon>Fungi incertae sedis</taxon>
        <taxon>Mucoromycota</taxon>
        <taxon>Glomeromycotina</taxon>
        <taxon>Glomeromycetes</taxon>
        <taxon>Glomerales</taxon>
        <taxon>Glomeraceae</taxon>
        <taxon>Rhizophagus</taxon>
    </lineage>
</organism>
<dbReference type="SUPFAM" id="SSF56112">
    <property type="entry name" value="Protein kinase-like (PK-like)"/>
    <property type="match status" value="1"/>
</dbReference>
<dbReference type="InterPro" id="IPR011009">
    <property type="entry name" value="Kinase-like_dom_sf"/>
</dbReference>
<dbReference type="Gene3D" id="1.10.10.1010">
    <property type="entry name" value="Intein homing endonuclease, domain IV"/>
    <property type="match status" value="1"/>
</dbReference>
<evidence type="ECO:0000313" key="3">
    <source>
        <dbReference type="EMBL" id="GBB96641.1"/>
    </source>
</evidence>
<protein>
    <recommendedName>
        <fullName evidence="2">Protein kinase domain-containing protein</fullName>
    </recommendedName>
</protein>
<evidence type="ECO:0000256" key="1">
    <source>
        <dbReference type="SAM" id="MobiDB-lite"/>
    </source>
</evidence>